<accession>A0AAV7JJS9</accession>
<name>A0AAV7JJS9_9METZ</name>
<sequence>MALMSCYEEIYEALVTLANDDSQKPGTKVEAQDLTKSIQTLETSLLTLIWQTILEPFHKTTITLQGASTDLYSATALLKGLVVLIVSLRTQFDIFEQREKVTVHVPIITRVVE</sequence>
<dbReference type="Proteomes" id="UP001165289">
    <property type="component" value="Unassembled WGS sequence"/>
</dbReference>
<dbReference type="EMBL" id="JAKMXF010000326">
    <property type="protein sequence ID" value="KAI6648739.1"/>
    <property type="molecule type" value="Genomic_DNA"/>
</dbReference>
<protein>
    <submittedName>
        <fullName evidence="1">Zinc finger MYM-type protein 1-like</fullName>
    </submittedName>
</protein>
<evidence type="ECO:0000313" key="2">
    <source>
        <dbReference type="Proteomes" id="UP001165289"/>
    </source>
</evidence>
<gene>
    <name evidence="1" type="ORF">LOD99_7126</name>
</gene>
<evidence type="ECO:0000313" key="1">
    <source>
        <dbReference type="EMBL" id="KAI6648739.1"/>
    </source>
</evidence>
<dbReference type="AlphaFoldDB" id="A0AAV7JJS9"/>
<comment type="caution">
    <text evidence="1">The sequence shown here is derived from an EMBL/GenBank/DDBJ whole genome shotgun (WGS) entry which is preliminary data.</text>
</comment>
<proteinExistence type="predicted"/>
<organism evidence="1 2">
    <name type="scientific">Oopsacas minuta</name>
    <dbReference type="NCBI Taxonomy" id="111878"/>
    <lineage>
        <taxon>Eukaryota</taxon>
        <taxon>Metazoa</taxon>
        <taxon>Porifera</taxon>
        <taxon>Hexactinellida</taxon>
        <taxon>Hexasterophora</taxon>
        <taxon>Lyssacinosida</taxon>
        <taxon>Leucopsacidae</taxon>
        <taxon>Oopsacas</taxon>
    </lineage>
</organism>
<keyword evidence="2" id="KW-1185">Reference proteome</keyword>
<reference evidence="1 2" key="1">
    <citation type="journal article" date="2023" name="BMC Biol.">
        <title>The compact genome of the sponge Oopsacas minuta (Hexactinellida) is lacking key metazoan core genes.</title>
        <authorList>
            <person name="Santini S."/>
            <person name="Schenkelaars Q."/>
            <person name="Jourda C."/>
            <person name="Duchesne M."/>
            <person name="Belahbib H."/>
            <person name="Rocher C."/>
            <person name="Selva M."/>
            <person name="Riesgo A."/>
            <person name="Vervoort M."/>
            <person name="Leys S.P."/>
            <person name="Kodjabachian L."/>
            <person name="Le Bivic A."/>
            <person name="Borchiellini C."/>
            <person name="Claverie J.M."/>
            <person name="Renard E."/>
        </authorList>
    </citation>
    <scope>NUCLEOTIDE SEQUENCE [LARGE SCALE GENOMIC DNA]</scope>
    <source>
        <strain evidence="1">SPO-2</strain>
    </source>
</reference>